<keyword evidence="3" id="KW-1185">Reference proteome</keyword>
<evidence type="ECO:0000313" key="3">
    <source>
        <dbReference type="Proteomes" id="UP001470230"/>
    </source>
</evidence>
<dbReference type="EMBL" id="JAPFFF010000001">
    <property type="protein sequence ID" value="KAK8899283.1"/>
    <property type="molecule type" value="Genomic_DNA"/>
</dbReference>
<protein>
    <recommendedName>
        <fullName evidence="4">L-rhamnose mutarotase</fullName>
    </recommendedName>
</protein>
<evidence type="ECO:0000313" key="1">
    <source>
        <dbReference type="EMBL" id="KAK8834962.1"/>
    </source>
</evidence>
<comment type="caution">
    <text evidence="1">The sequence shown here is derived from an EMBL/GenBank/DDBJ whole genome shotgun (WGS) entry which is preliminary data.</text>
</comment>
<dbReference type="Pfam" id="PF05336">
    <property type="entry name" value="rhaM"/>
    <property type="match status" value="1"/>
</dbReference>
<proteinExistence type="predicted"/>
<dbReference type="Gene3D" id="3.30.70.100">
    <property type="match status" value="1"/>
</dbReference>
<evidence type="ECO:0000313" key="2">
    <source>
        <dbReference type="EMBL" id="KAK8899283.1"/>
    </source>
</evidence>
<name>A0ABR2GNI3_9EUKA</name>
<dbReference type="InterPro" id="IPR052996">
    <property type="entry name" value="Carb_Metab_Mutarotase"/>
</dbReference>
<dbReference type="SUPFAM" id="SSF54909">
    <property type="entry name" value="Dimeric alpha+beta barrel"/>
    <property type="match status" value="1"/>
</dbReference>
<organism evidence="1 3">
    <name type="scientific">Tritrichomonas musculus</name>
    <dbReference type="NCBI Taxonomy" id="1915356"/>
    <lineage>
        <taxon>Eukaryota</taxon>
        <taxon>Metamonada</taxon>
        <taxon>Parabasalia</taxon>
        <taxon>Tritrichomonadida</taxon>
        <taxon>Tritrichomonadidae</taxon>
        <taxon>Tritrichomonas</taxon>
    </lineage>
</organism>
<dbReference type="Proteomes" id="UP001470230">
    <property type="component" value="Unassembled WGS sequence"/>
</dbReference>
<dbReference type="PANTHER" id="PTHR43239">
    <property type="entry name" value="UPF0734 PROTEIN DDB_G0273871/DDB_G0273177"/>
    <property type="match status" value="1"/>
</dbReference>
<sequence>MTESRKTGYHEEPHKQQFKRYCQLLDLVDDPKLIEEYKHWHSPEHNWPEIPAGIKAIGILSMEIYLLGNHLFMIVETPLDFEWDSAFEKLSHMDRQAEWEEFVGKYQISKPGAASAEKWQLMDRIFTLPK</sequence>
<gene>
    <name evidence="2" type="ORF">M9Y10_001595</name>
    <name evidence="1" type="ORF">M9Y10_019994</name>
</gene>
<dbReference type="InterPro" id="IPR008000">
    <property type="entry name" value="Rham/fucose_mutarotase"/>
</dbReference>
<evidence type="ECO:0008006" key="4">
    <source>
        <dbReference type="Google" id="ProtNLM"/>
    </source>
</evidence>
<dbReference type="PANTHER" id="PTHR43239:SF1">
    <property type="entry name" value="UPF0734 PROTEIN DDB_G0273871_DDB_G0273177"/>
    <property type="match status" value="1"/>
</dbReference>
<reference evidence="1 3" key="1">
    <citation type="submission" date="2024-04" db="EMBL/GenBank/DDBJ databases">
        <title>Tritrichomonas musculus Genome.</title>
        <authorList>
            <person name="Alves-Ferreira E."/>
            <person name="Grigg M."/>
            <person name="Lorenzi H."/>
            <person name="Galac M."/>
        </authorList>
    </citation>
    <scope>NUCLEOTIDE SEQUENCE [LARGE SCALE GENOMIC DNA]</scope>
    <source>
        <strain evidence="1 3">EAF2021</strain>
    </source>
</reference>
<dbReference type="InterPro" id="IPR011008">
    <property type="entry name" value="Dimeric_a/b-barrel"/>
</dbReference>
<accession>A0ABR2GNI3</accession>
<dbReference type="EMBL" id="JAPFFF010000259">
    <property type="protein sequence ID" value="KAK8834962.1"/>
    <property type="molecule type" value="Genomic_DNA"/>
</dbReference>